<evidence type="ECO:0000256" key="1">
    <source>
        <dbReference type="ARBA" id="ARBA00004123"/>
    </source>
</evidence>
<organism evidence="4 5">
    <name type="scientific">Dekkera bruxellensis</name>
    <name type="common">Brettanomyces custersii</name>
    <dbReference type="NCBI Taxonomy" id="5007"/>
    <lineage>
        <taxon>Eukaryota</taxon>
        <taxon>Fungi</taxon>
        <taxon>Dikarya</taxon>
        <taxon>Ascomycota</taxon>
        <taxon>Saccharomycotina</taxon>
        <taxon>Pichiomycetes</taxon>
        <taxon>Pichiales</taxon>
        <taxon>Pichiaceae</taxon>
        <taxon>Brettanomyces</taxon>
    </lineage>
</organism>
<dbReference type="GO" id="GO:0034965">
    <property type="term" value="P:intronic box C/D snoRNA processing"/>
    <property type="evidence" value="ECO:0007669"/>
    <property type="project" value="TreeGrafter"/>
</dbReference>
<name>A0A7D9H222_DEKBR</name>
<evidence type="ECO:0000256" key="2">
    <source>
        <dbReference type="ARBA" id="ARBA00022694"/>
    </source>
</evidence>
<proteinExistence type="predicted"/>
<dbReference type="GO" id="GO:0000171">
    <property type="term" value="F:ribonuclease MRP activity"/>
    <property type="evidence" value="ECO:0007669"/>
    <property type="project" value="TreeGrafter"/>
</dbReference>
<dbReference type="Pfam" id="PF12328">
    <property type="entry name" value="Rpp20"/>
    <property type="match status" value="1"/>
</dbReference>
<dbReference type="GO" id="GO:0001682">
    <property type="term" value="P:tRNA 5'-leader removal"/>
    <property type="evidence" value="ECO:0007669"/>
    <property type="project" value="InterPro"/>
</dbReference>
<dbReference type="GO" id="GO:0004526">
    <property type="term" value="F:ribonuclease P activity"/>
    <property type="evidence" value="ECO:0007669"/>
    <property type="project" value="TreeGrafter"/>
</dbReference>
<dbReference type="GO" id="GO:0000294">
    <property type="term" value="P:nuclear-transcribed mRNA catabolic process, RNase MRP-dependent"/>
    <property type="evidence" value="ECO:0007669"/>
    <property type="project" value="TreeGrafter"/>
</dbReference>
<keyword evidence="2" id="KW-0819">tRNA processing</keyword>
<dbReference type="Gene3D" id="3.30.110.20">
    <property type="entry name" value="Alba-like domain"/>
    <property type="match status" value="1"/>
</dbReference>
<dbReference type="InterPro" id="IPR020241">
    <property type="entry name" value="RNase_P/MRP_Pop7_fungi"/>
</dbReference>
<dbReference type="PANTHER" id="PTHR28256">
    <property type="entry name" value="RIBONUCLEASES P/MRP PROTEIN SUBUNIT POP7"/>
    <property type="match status" value="1"/>
</dbReference>
<dbReference type="AlphaFoldDB" id="A0A7D9H222"/>
<dbReference type="GO" id="GO:0006364">
    <property type="term" value="P:rRNA processing"/>
    <property type="evidence" value="ECO:0007669"/>
    <property type="project" value="TreeGrafter"/>
</dbReference>
<protein>
    <submittedName>
        <fullName evidence="4">DEBR0S2_15456g1_1</fullName>
    </submittedName>
</protein>
<keyword evidence="5" id="KW-1185">Reference proteome</keyword>
<dbReference type="GO" id="GO:0000172">
    <property type="term" value="C:ribonuclease MRP complex"/>
    <property type="evidence" value="ECO:0007669"/>
    <property type="project" value="InterPro"/>
</dbReference>
<dbReference type="GO" id="GO:0003723">
    <property type="term" value="F:RNA binding"/>
    <property type="evidence" value="ECO:0007669"/>
    <property type="project" value="TreeGrafter"/>
</dbReference>
<dbReference type="InterPro" id="IPR036882">
    <property type="entry name" value="Alba-like_dom_sf"/>
</dbReference>
<accession>A0A7D9H222</accession>
<dbReference type="Proteomes" id="UP000478008">
    <property type="component" value="Unassembled WGS sequence"/>
</dbReference>
<reference evidence="4 5" key="1">
    <citation type="submission" date="2019-07" db="EMBL/GenBank/DDBJ databases">
        <authorList>
            <person name="Friedrich A."/>
            <person name="Schacherer J."/>
        </authorList>
    </citation>
    <scope>NUCLEOTIDE SEQUENCE [LARGE SCALE GENOMIC DNA]</scope>
</reference>
<evidence type="ECO:0000313" key="5">
    <source>
        <dbReference type="Proteomes" id="UP000478008"/>
    </source>
</evidence>
<evidence type="ECO:0000256" key="3">
    <source>
        <dbReference type="ARBA" id="ARBA00023242"/>
    </source>
</evidence>
<dbReference type="GO" id="GO:0005655">
    <property type="term" value="C:nucleolar ribonuclease P complex"/>
    <property type="evidence" value="ECO:0007669"/>
    <property type="project" value="InterPro"/>
</dbReference>
<gene>
    <name evidence="4" type="ORF">DEBR0S2_15456G</name>
</gene>
<dbReference type="PANTHER" id="PTHR28256:SF1">
    <property type="entry name" value="RIBONUCLEASES P_MRP PROTEIN SUBUNIT POP7"/>
    <property type="match status" value="1"/>
</dbReference>
<evidence type="ECO:0000313" key="4">
    <source>
        <dbReference type="EMBL" id="VUG17749.1"/>
    </source>
</evidence>
<dbReference type="EMBL" id="CABFWN010000002">
    <property type="protein sequence ID" value="VUG17749.1"/>
    <property type="molecule type" value="Genomic_DNA"/>
</dbReference>
<dbReference type="InterPro" id="IPR014612">
    <property type="entry name" value="Pop7/Rpp20"/>
</dbReference>
<sequence>MKPQNSTIAPKLVRLDRKELVKHAPPRTYHENETQKVVFVKSSTPFISAVKRIEKCLDGHRLKPNRRGRLASKYGNREAYVIVKGMGKAIPKVLNIGLHFKYEKNATLDVYTKTIGVLDEFNTRGLK</sequence>
<keyword evidence="3" id="KW-0539">Nucleus</keyword>
<comment type="subcellular location">
    <subcellularLocation>
        <location evidence="1">Nucleus</location>
    </subcellularLocation>
</comment>